<dbReference type="InterPro" id="IPR037682">
    <property type="entry name" value="TonB_C"/>
</dbReference>
<keyword evidence="3" id="KW-1185">Reference proteome</keyword>
<dbReference type="Proteomes" id="UP000184092">
    <property type="component" value="Unassembled WGS sequence"/>
</dbReference>
<dbReference type="GO" id="GO:0055085">
    <property type="term" value="P:transmembrane transport"/>
    <property type="evidence" value="ECO:0007669"/>
    <property type="project" value="InterPro"/>
</dbReference>
<sequence>METKYKISIPEPCQEDWNKMSPNENGRFCSSCSKNVVDFTTMLPDEIQHYFAINKNNKICGKFRKSQLDTVTIQIPSRVLYSQTQYHKIFLLALFISMGTTLFSCADKEGNKQKIDKVEIIKDTTEIKTMTVGMLLPAKSNDSLHQVVLPPPPKINQVNFKQPKTIKCGEVKSKKEEKTINETNVIYEDNTVYGGIGISVYPDYIGGMSKFYSFVKDSFKVSKNDKNLKGEIIASFIIEKDGRLNDVKIIKGIGVTSTEELTRVLNSSSKWYPGEENGKKRNCEFQLSLTIIPDTIKKSFLRTKIIPKVDIIQIKRITKYENDMF</sequence>
<dbReference type="EMBL" id="FRCL01000001">
    <property type="protein sequence ID" value="SHL88983.1"/>
    <property type="molecule type" value="Genomic_DNA"/>
</dbReference>
<feature type="domain" description="TonB C-terminal" evidence="1">
    <location>
        <begin position="226"/>
        <end position="287"/>
    </location>
</feature>
<name>A0A1M7EB52_9FLAO</name>
<reference evidence="3" key="1">
    <citation type="submission" date="2016-11" db="EMBL/GenBank/DDBJ databases">
        <authorList>
            <person name="Varghese N."/>
            <person name="Submissions S."/>
        </authorList>
    </citation>
    <scope>NUCLEOTIDE SEQUENCE [LARGE SCALE GENOMIC DNA]</scope>
    <source>
        <strain evidence="3">CGMCC 1.2749</strain>
    </source>
</reference>
<organism evidence="2 3">
    <name type="scientific">Flavobacterium xinjiangense</name>
    <dbReference type="NCBI Taxonomy" id="178356"/>
    <lineage>
        <taxon>Bacteria</taxon>
        <taxon>Pseudomonadati</taxon>
        <taxon>Bacteroidota</taxon>
        <taxon>Flavobacteriia</taxon>
        <taxon>Flavobacteriales</taxon>
        <taxon>Flavobacteriaceae</taxon>
        <taxon>Flavobacterium</taxon>
    </lineage>
</organism>
<dbReference type="SUPFAM" id="SSF74653">
    <property type="entry name" value="TolA/TonB C-terminal domain"/>
    <property type="match status" value="1"/>
</dbReference>
<dbReference type="STRING" id="178356.SAMN05216269_101410"/>
<protein>
    <submittedName>
        <fullName evidence="2">TonB protein C-terminal</fullName>
    </submittedName>
</protein>
<dbReference type="RefSeq" id="WP_073204547.1">
    <property type="nucleotide sequence ID" value="NZ_FRCL01000001.1"/>
</dbReference>
<gene>
    <name evidence="2" type="ORF">SAMN05216269_101410</name>
</gene>
<dbReference type="AlphaFoldDB" id="A0A1M7EB52"/>
<evidence type="ECO:0000313" key="2">
    <source>
        <dbReference type="EMBL" id="SHL88983.1"/>
    </source>
</evidence>
<dbReference type="Pfam" id="PF03544">
    <property type="entry name" value="TonB_C"/>
    <property type="match status" value="1"/>
</dbReference>
<evidence type="ECO:0000259" key="1">
    <source>
        <dbReference type="Pfam" id="PF03544"/>
    </source>
</evidence>
<accession>A0A1M7EB52</accession>
<dbReference type="Gene3D" id="3.30.1150.10">
    <property type="match status" value="1"/>
</dbReference>
<dbReference type="OrthoDB" id="1095452at2"/>
<evidence type="ECO:0000313" key="3">
    <source>
        <dbReference type="Proteomes" id="UP000184092"/>
    </source>
</evidence>
<proteinExistence type="predicted"/>